<dbReference type="PROSITE" id="PS50042">
    <property type="entry name" value="CNMP_BINDING_3"/>
    <property type="match status" value="1"/>
</dbReference>
<feature type="domain" description="HTH crp-type" evidence="5">
    <location>
        <begin position="143"/>
        <end position="209"/>
    </location>
</feature>
<dbReference type="InterPro" id="IPR036390">
    <property type="entry name" value="WH_DNA-bd_sf"/>
</dbReference>
<evidence type="ECO:0000256" key="3">
    <source>
        <dbReference type="ARBA" id="ARBA00023163"/>
    </source>
</evidence>
<dbReference type="InterPro" id="IPR012318">
    <property type="entry name" value="HTH_CRP"/>
</dbReference>
<dbReference type="InterPro" id="IPR036388">
    <property type="entry name" value="WH-like_DNA-bd_sf"/>
</dbReference>
<dbReference type="RefSeq" id="WP_109952233.1">
    <property type="nucleotide sequence ID" value="NZ_CP029551.1"/>
</dbReference>
<accession>A0A2U8VTS6</accession>
<evidence type="ECO:0000256" key="1">
    <source>
        <dbReference type="ARBA" id="ARBA00023015"/>
    </source>
</evidence>
<dbReference type="Proteomes" id="UP000246058">
    <property type="component" value="Chromosome"/>
</dbReference>
<gene>
    <name evidence="6" type="ORF">DK427_16625</name>
</gene>
<dbReference type="EMBL" id="CP029551">
    <property type="protein sequence ID" value="AWN37154.1"/>
    <property type="molecule type" value="Genomic_DNA"/>
</dbReference>
<dbReference type="InterPro" id="IPR018490">
    <property type="entry name" value="cNMP-bd_dom_sf"/>
</dbReference>
<keyword evidence="2" id="KW-0238">DNA-binding</keyword>
<dbReference type="InterPro" id="IPR050397">
    <property type="entry name" value="Env_Response_Regulators"/>
</dbReference>
<reference evidence="6 7" key="1">
    <citation type="submission" date="2018-05" db="EMBL/GenBank/DDBJ databases">
        <title>Complete Genome Sequence of Methylobacterium sp. 17Sr1-43.</title>
        <authorList>
            <person name="Srinivasan S."/>
        </authorList>
    </citation>
    <scope>NUCLEOTIDE SEQUENCE [LARGE SCALE GENOMIC DNA]</scope>
    <source>
        <strain evidence="6 7">17Sr1-43</strain>
    </source>
</reference>
<dbReference type="CDD" id="cd00038">
    <property type="entry name" value="CAP_ED"/>
    <property type="match status" value="1"/>
</dbReference>
<dbReference type="PROSITE" id="PS51063">
    <property type="entry name" value="HTH_CRP_2"/>
    <property type="match status" value="1"/>
</dbReference>
<dbReference type="GO" id="GO:0003677">
    <property type="term" value="F:DNA binding"/>
    <property type="evidence" value="ECO:0007669"/>
    <property type="project" value="UniProtKB-KW"/>
</dbReference>
<dbReference type="PANTHER" id="PTHR24567:SF74">
    <property type="entry name" value="HTH-TYPE TRANSCRIPTIONAL REGULATOR ARCR"/>
    <property type="match status" value="1"/>
</dbReference>
<evidence type="ECO:0000259" key="4">
    <source>
        <dbReference type="PROSITE" id="PS50042"/>
    </source>
</evidence>
<keyword evidence="7" id="KW-1185">Reference proteome</keyword>
<evidence type="ECO:0000313" key="6">
    <source>
        <dbReference type="EMBL" id="AWN37154.1"/>
    </source>
</evidence>
<dbReference type="OrthoDB" id="7506088at2"/>
<protein>
    <submittedName>
        <fullName evidence="6">Cyclic nucleotide-binding protein</fullName>
    </submittedName>
</protein>
<dbReference type="KEGG" id="meti:DK427_16625"/>
<keyword evidence="1" id="KW-0805">Transcription regulation</keyword>
<dbReference type="Gene3D" id="1.10.10.10">
    <property type="entry name" value="Winged helix-like DNA-binding domain superfamily/Winged helix DNA-binding domain"/>
    <property type="match status" value="1"/>
</dbReference>
<dbReference type="AlphaFoldDB" id="A0A2U8VTS6"/>
<dbReference type="SMART" id="SM00100">
    <property type="entry name" value="cNMP"/>
    <property type="match status" value="1"/>
</dbReference>
<sequence>MTQPFRNCLLRALPPADLALLAPHLVPVPLAKGDVVVRSDEPFTHAWFPESGLASIISNTSEPRRLEVGLFGWEGMVSTALVLGADRTPHETTVQIEGTWLRIEADRLRTAMEQSPALTGVLMRYVQTFLLVLSQTALSNGAYKIEERLARWLLLAHDRVDGDELPLTHEFLSLMLAVRRSSLTIATHMLEGAGMIRAKRGLIIVLDRAKLEAAAGETYGKAEAEYERLIGPYRSVAPA</sequence>
<dbReference type="Gene3D" id="2.60.120.10">
    <property type="entry name" value="Jelly Rolls"/>
    <property type="match status" value="1"/>
</dbReference>
<dbReference type="GO" id="GO:0005829">
    <property type="term" value="C:cytosol"/>
    <property type="evidence" value="ECO:0007669"/>
    <property type="project" value="TreeGrafter"/>
</dbReference>
<evidence type="ECO:0000313" key="7">
    <source>
        <dbReference type="Proteomes" id="UP000246058"/>
    </source>
</evidence>
<evidence type="ECO:0000259" key="5">
    <source>
        <dbReference type="PROSITE" id="PS51063"/>
    </source>
</evidence>
<evidence type="ECO:0000256" key="2">
    <source>
        <dbReference type="ARBA" id="ARBA00023125"/>
    </source>
</evidence>
<dbReference type="GO" id="GO:0003700">
    <property type="term" value="F:DNA-binding transcription factor activity"/>
    <property type="evidence" value="ECO:0007669"/>
    <property type="project" value="TreeGrafter"/>
</dbReference>
<dbReference type="SUPFAM" id="SSF46785">
    <property type="entry name" value="Winged helix' DNA-binding domain"/>
    <property type="match status" value="1"/>
</dbReference>
<dbReference type="InterPro" id="IPR000595">
    <property type="entry name" value="cNMP-bd_dom"/>
</dbReference>
<keyword evidence="3" id="KW-0804">Transcription</keyword>
<name>A0A2U8VTS6_9HYPH</name>
<dbReference type="InterPro" id="IPR014710">
    <property type="entry name" value="RmlC-like_jellyroll"/>
</dbReference>
<organism evidence="6 7">
    <name type="scientific">Methylobacterium radiodurans</name>
    <dbReference type="NCBI Taxonomy" id="2202828"/>
    <lineage>
        <taxon>Bacteria</taxon>
        <taxon>Pseudomonadati</taxon>
        <taxon>Pseudomonadota</taxon>
        <taxon>Alphaproteobacteria</taxon>
        <taxon>Hyphomicrobiales</taxon>
        <taxon>Methylobacteriaceae</taxon>
        <taxon>Methylobacterium</taxon>
    </lineage>
</organism>
<dbReference type="PANTHER" id="PTHR24567">
    <property type="entry name" value="CRP FAMILY TRANSCRIPTIONAL REGULATORY PROTEIN"/>
    <property type="match status" value="1"/>
</dbReference>
<proteinExistence type="predicted"/>
<dbReference type="SUPFAM" id="SSF51206">
    <property type="entry name" value="cAMP-binding domain-like"/>
    <property type="match status" value="1"/>
</dbReference>
<dbReference type="Pfam" id="PF13545">
    <property type="entry name" value="HTH_Crp_2"/>
    <property type="match status" value="1"/>
</dbReference>
<feature type="domain" description="Cyclic nucleotide-binding" evidence="4">
    <location>
        <begin position="9"/>
        <end position="94"/>
    </location>
</feature>